<reference evidence="2" key="1">
    <citation type="journal article" date="2014" name="Int. J. Syst. Evol. Microbiol.">
        <title>Complete genome sequence of Corynebacterium casei LMG S-19264T (=DSM 44701T), isolated from a smear-ripened cheese.</title>
        <authorList>
            <consortium name="US DOE Joint Genome Institute (JGI-PGF)"/>
            <person name="Walter F."/>
            <person name="Albersmeier A."/>
            <person name="Kalinowski J."/>
            <person name="Ruckert C."/>
        </authorList>
    </citation>
    <scope>NUCLEOTIDE SEQUENCE</scope>
    <source>
        <strain evidence="2">KCTC 32296</strain>
    </source>
</reference>
<dbReference type="AlphaFoldDB" id="A0A918Q148"/>
<organism evidence="2 3">
    <name type="scientific">Asticcacaulis endophyticus</name>
    <dbReference type="NCBI Taxonomy" id="1395890"/>
    <lineage>
        <taxon>Bacteria</taxon>
        <taxon>Pseudomonadati</taxon>
        <taxon>Pseudomonadota</taxon>
        <taxon>Alphaproteobacteria</taxon>
        <taxon>Caulobacterales</taxon>
        <taxon>Caulobacteraceae</taxon>
        <taxon>Asticcacaulis</taxon>
    </lineage>
</organism>
<proteinExistence type="predicted"/>
<protein>
    <recommendedName>
        <fullName evidence="1">DNA mimic protein DMP19 C-terminal domain-containing protein</fullName>
    </recommendedName>
</protein>
<name>A0A918Q148_9CAUL</name>
<dbReference type="EMBL" id="BMZB01000001">
    <property type="protein sequence ID" value="GGZ28770.1"/>
    <property type="molecule type" value="Genomic_DNA"/>
</dbReference>
<accession>A0A918Q148</accession>
<evidence type="ECO:0000313" key="2">
    <source>
        <dbReference type="EMBL" id="GGZ28770.1"/>
    </source>
</evidence>
<dbReference type="Gene3D" id="1.20.1420.60">
    <property type="match status" value="1"/>
</dbReference>
<feature type="domain" description="DNA mimic protein DMP19 C-terminal" evidence="1">
    <location>
        <begin position="31"/>
        <end position="128"/>
    </location>
</feature>
<dbReference type="Proteomes" id="UP000662572">
    <property type="component" value="Unassembled WGS sequence"/>
</dbReference>
<dbReference type="RefSeq" id="WP_189485596.1">
    <property type="nucleotide sequence ID" value="NZ_BMZB01000001.1"/>
</dbReference>
<sequence length="145" mass="16794">MANLYWTLVEPYWEVVSIYDGYDVFLAEFKKMPQVSQHLFATHWAQSEIRNGGIDQFFDNSTGVLAKEAVEGFKALGMLETAEILQQSMDILGTPYPQDRDERQERLSELPDPFFFEDVRFWELLDEEADGFHVAANRYASKAIN</sequence>
<keyword evidence="3" id="KW-1185">Reference proteome</keyword>
<reference evidence="2" key="2">
    <citation type="submission" date="2020-09" db="EMBL/GenBank/DDBJ databases">
        <authorList>
            <person name="Sun Q."/>
            <person name="Kim S."/>
        </authorList>
    </citation>
    <scope>NUCLEOTIDE SEQUENCE</scope>
    <source>
        <strain evidence="2">KCTC 32296</strain>
    </source>
</reference>
<comment type="caution">
    <text evidence="2">The sequence shown here is derived from an EMBL/GenBank/DDBJ whole genome shotgun (WGS) entry which is preliminary data.</text>
</comment>
<dbReference type="Pfam" id="PF14300">
    <property type="entry name" value="DMP19"/>
    <property type="match status" value="1"/>
</dbReference>
<gene>
    <name evidence="2" type="ORF">GCM10011273_13290</name>
</gene>
<dbReference type="InterPro" id="IPR025402">
    <property type="entry name" value="DMP19_C"/>
</dbReference>
<evidence type="ECO:0000259" key="1">
    <source>
        <dbReference type="Pfam" id="PF14300"/>
    </source>
</evidence>
<evidence type="ECO:0000313" key="3">
    <source>
        <dbReference type="Proteomes" id="UP000662572"/>
    </source>
</evidence>